<keyword evidence="2" id="KW-0677">Repeat</keyword>
<feature type="domain" description="C2HC/C3H-type" evidence="7">
    <location>
        <begin position="13"/>
        <end position="42"/>
    </location>
</feature>
<evidence type="ECO:0000259" key="7">
    <source>
        <dbReference type="PROSITE" id="PS52027"/>
    </source>
</evidence>
<name>A0A8J8SXC7_HALGN</name>
<evidence type="ECO:0000256" key="4">
    <source>
        <dbReference type="ARBA" id="ARBA00022833"/>
    </source>
</evidence>
<evidence type="ECO:0000256" key="1">
    <source>
        <dbReference type="ARBA" id="ARBA00022723"/>
    </source>
</evidence>
<keyword evidence="3 5" id="KW-0863">Zinc-finger</keyword>
<keyword evidence="1" id="KW-0479">Metal-binding</keyword>
<accession>A0A8J8SXC7</accession>
<protein>
    <recommendedName>
        <fullName evidence="7">C2HC/C3H-type domain-containing protein</fullName>
    </recommendedName>
</protein>
<dbReference type="InterPro" id="IPR049899">
    <property type="entry name" value="Znf_C2HC_C3H"/>
</dbReference>
<evidence type="ECO:0000313" key="8">
    <source>
        <dbReference type="EMBL" id="TNV73806.1"/>
    </source>
</evidence>
<keyword evidence="9" id="KW-1185">Reference proteome</keyword>
<evidence type="ECO:0000313" key="9">
    <source>
        <dbReference type="Proteomes" id="UP000785679"/>
    </source>
</evidence>
<evidence type="ECO:0000256" key="6">
    <source>
        <dbReference type="SAM" id="MobiDB-lite"/>
    </source>
</evidence>
<dbReference type="EMBL" id="RRYP01018045">
    <property type="protein sequence ID" value="TNV73806.1"/>
    <property type="molecule type" value="Genomic_DNA"/>
</dbReference>
<dbReference type="Proteomes" id="UP000785679">
    <property type="component" value="Unassembled WGS sequence"/>
</dbReference>
<gene>
    <name evidence="8" type="ORF">FGO68_gene16709</name>
</gene>
<dbReference type="GO" id="GO:0008270">
    <property type="term" value="F:zinc ion binding"/>
    <property type="evidence" value="ECO:0007669"/>
    <property type="project" value="UniProtKB-KW"/>
</dbReference>
<proteinExistence type="predicted"/>
<evidence type="ECO:0000256" key="2">
    <source>
        <dbReference type="ARBA" id="ARBA00022737"/>
    </source>
</evidence>
<feature type="region of interest" description="Disordered" evidence="6">
    <location>
        <begin position="146"/>
        <end position="174"/>
    </location>
</feature>
<dbReference type="PANTHER" id="PTHR13555">
    <property type="entry name" value="C2H2 ZINC FINGER CGI-62-RELATED"/>
    <property type="match status" value="1"/>
</dbReference>
<dbReference type="PROSITE" id="PS52027">
    <property type="entry name" value="ZF_C2HC_C3H"/>
    <property type="match status" value="1"/>
</dbReference>
<dbReference type="AlphaFoldDB" id="A0A8J8SXC7"/>
<reference evidence="8" key="1">
    <citation type="submission" date="2019-06" db="EMBL/GenBank/DDBJ databases">
        <authorList>
            <person name="Zheng W."/>
        </authorList>
    </citation>
    <scope>NUCLEOTIDE SEQUENCE</scope>
    <source>
        <strain evidence="8">QDHG01</strain>
    </source>
</reference>
<comment type="caution">
    <text evidence="8">The sequence shown here is derived from an EMBL/GenBank/DDBJ whole genome shotgun (WGS) entry which is preliminary data.</text>
</comment>
<keyword evidence="4" id="KW-0862">Zinc</keyword>
<evidence type="ECO:0000256" key="5">
    <source>
        <dbReference type="PROSITE-ProRule" id="PRU01371"/>
    </source>
</evidence>
<dbReference type="Pfam" id="PF13913">
    <property type="entry name" value="zf-C2HC_2"/>
    <property type="match status" value="2"/>
</dbReference>
<dbReference type="OrthoDB" id="448502at2759"/>
<dbReference type="PANTHER" id="PTHR13555:SF36">
    <property type="entry name" value="ZINC FINGER C2HC DOMAIN-CONTAINING PROTEIN 1B"/>
    <property type="match status" value="1"/>
</dbReference>
<dbReference type="InterPro" id="IPR026319">
    <property type="entry name" value="ZC2HC1A/B-like"/>
</dbReference>
<evidence type="ECO:0000256" key="3">
    <source>
        <dbReference type="ARBA" id="ARBA00022771"/>
    </source>
</evidence>
<sequence length="174" mass="20095">MHRAQQQSFDQDPRQECELCFRRFNLDSFERHILICEKVFFKKRKAFDSLKQRTLGEEHYQMIEAAMQKFSYYNENVKLNTKWKIRSAQFRMAVQQAKNPGQIPSALSSGDNRVQCPFCLKRFAKETSERHVPLCERKTKDLKNKGGVKPIGKAGGVKAMSSTQKGGAGFNKKL</sequence>
<organism evidence="8 9">
    <name type="scientific">Halteria grandinella</name>
    <dbReference type="NCBI Taxonomy" id="5974"/>
    <lineage>
        <taxon>Eukaryota</taxon>
        <taxon>Sar</taxon>
        <taxon>Alveolata</taxon>
        <taxon>Ciliophora</taxon>
        <taxon>Intramacronucleata</taxon>
        <taxon>Spirotrichea</taxon>
        <taxon>Stichotrichia</taxon>
        <taxon>Sporadotrichida</taxon>
        <taxon>Halteriidae</taxon>
        <taxon>Halteria</taxon>
    </lineage>
</organism>